<feature type="transmembrane region" description="Helical" evidence="1">
    <location>
        <begin position="33"/>
        <end position="52"/>
    </location>
</feature>
<accession>A0A6C0EVJ0</accession>
<name>A0A6C0EVJ0_9ZZZZ</name>
<sequence length="122" mass="14182">MEKPILTEPGVKYFMNQVLKQCNEQRYIFTNTVFNLVLFLIFILIIGGFLYYKYRGKLTPEEKEAKFREQKQDILSRLNSLNVKIESSRRNNGVGGSKTNLITDLPLWDVSSSDVIVNPYKL</sequence>
<keyword evidence="1" id="KW-0472">Membrane</keyword>
<keyword evidence="1" id="KW-1133">Transmembrane helix</keyword>
<evidence type="ECO:0000313" key="2">
    <source>
        <dbReference type="EMBL" id="QHT33107.1"/>
    </source>
</evidence>
<evidence type="ECO:0000256" key="1">
    <source>
        <dbReference type="SAM" id="Phobius"/>
    </source>
</evidence>
<dbReference type="AlphaFoldDB" id="A0A6C0EVJ0"/>
<keyword evidence="1" id="KW-0812">Transmembrane</keyword>
<dbReference type="EMBL" id="MN738958">
    <property type="protein sequence ID" value="QHT33107.1"/>
    <property type="molecule type" value="Genomic_DNA"/>
</dbReference>
<organism evidence="2">
    <name type="scientific">viral metagenome</name>
    <dbReference type="NCBI Taxonomy" id="1070528"/>
    <lineage>
        <taxon>unclassified sequences</taxon>
        <taxon>metagenomes</taxon>
        <taxon>organismal metagenomes</taxon>
    </lineage>
</organism>
<protein>
    <submittedName>
        <fullName evidence="2">Uncharacterized protein</fullName>
    </submittedName>
</protein>
<reference evidence="2" key="1">
    <citation type="journal article" date="2020" name="Nature">
        <title>Giant virus diversity and host interactions through global metagenomics.</title>
        <authorList>
            <person name="Schulz F."/>
            <person name="Roux S."/>
            <person name="Paez-Espino D."/>
            <person name="Jungbluth S."/>
            <person name="Walsh D.A."/>
            <person name="Denef V.J."/>
            <person name="McMahon K.D."/>
            <person name="Konstantinidis K.T."/>
            <person name="Eloe-Fadrosh E.A."/>
            <person name="Kyrpides N.C."/>
            <person name="Woyke T."/>
        </authorList>
    </citation>
    <scope>NUCLEOTIDE SEQUENCE</scope>
    <source>
        <strain evidence="2">GVMAG-M-3300009161-34</strain>
    </source>
</reference>
<proteinExistence type="predicted"/>